<comment type="caution">
    <text evidence="6">The sequence shown here is derived from an EMBL/GenBank/DDBJ whole genome shotgun (WGS) entry which is preliminary data.</text>
</comment>
<dbReference type="InterPro" id="IPR050248">
    <property type="entry name" value="Polysacc_deacetylase_ArnD"/>
</dbReference>
<feature type="domain" description="NodB homology" evidence="5">
    <location>
        <begin position="101"/>
        <end position="214"/>
    </location>
</feature>
<dbReference type="SUPFAM" id="SSF88713">
    <property type="entry name" value="Glycoside hydrolase/deacetylase"/>
    <property type="match status" value="1"/>
</dbReference>
<protein>
    <recommendedName>
        <fullName evidence="5">NodB homology domain-containing protein</fullName>
    </recommendedName>
</protein>
<keyword evidence="7" id="KW-1185">Reference proteome</keyword>
<dbReference type="GO" id="GO:0046872">
    <property type="term" value="F:metal ion binding"/>
    <property type="evidence" value="ECO:0007669"/>
    <property type="project" value="UniProtKB-KW"/>
</dbReference>
<feature type="region of interest" description="Disordered" evidence="3">
    <location>
        <begin position="28"/>
        <end position="102"/>
    </location>
</feature>
<keyword evidence="4" id="KW-0732">Signal</keyword>
<feature type="chain" id="PRO_5020731569" description="NodB homology domain-containing protein" evidence="4">
    <location>
        <begin position="26"/>
        <end position="289"/>
    </location>
</feature>
<proteinExistence type="predicted"/>
<evidence type="ECO:0000256" key="3">
    <source>
        <dbReference type="SAM" id="MobiDB-lite"/>
    </source>
</evidence>
<dbReference type="GO" id="GO:0016810">
    <property type="term" value="F:hydrolase activity, acting on carbon-nitrogen (but not peptide) bonds"/>
    <property type="evidence" value="ECO:0007669"/>
    <property type="project" value="InterPro"/>
</dbReference>
<dbReference type="PANTHER" id="PTHR10587:SF133">
    <property type="entry name" value="CHITIN DEACETYLASE 1-RELATED"/>
    <property type="match status" value="1"/>
</dbReference>
<evidence type="ECO:0000313" key="7">
    <source>
        <dbReference type="Proteomes" id="UP000290624"/>
    </source>
</evidence>
<feature type="compositionally biased region" description="Low complexity" evidence="3">
    <location>
        <begin position="28"/>
        <end position="52"/>
    </location>
</feature>
<keyword evidence="1" id="KW-0479">Metal-binding</keyword>
<dbReference type="OrthoDB" id="3173508at2"/>
<evidence type="ECO:0000256" key="1">
    <source>
        <dbReference type="ARBA" id="ARBA00022723"/>
    </source>
</evidence>
<dbReference type="GO" id="GO:0005975">
    <property type="term" value="P:carbohydrate metabolic process"/>
    <property type="evidence" value="ECO:0007669"/>
    <property type="project" value="InterPro"/>
</dbReference>
<dbReference type="Pfam" id="PF01522">
    <property type="entry name" value="Polysacc_deac_1"/>
    <property type="match status" value="1"/>
</dbReference>
<reference evidence="6 7" key="1">
    <citation type="submission" date="2018-01" db="EMBL/GenBank/DDBJ databases">
        <title>Lactibacter flavus gen. nov., sp. nov., a novel bacterium of the family Propionibacteriaceae isolated from raw milk and dairy products.</title>
        <authorList>
            <person name="Wenning M."/>
            <person name="Breitenwieser F."/>
            <person name="Huptas C."/>
            <person name="von Neubeck M."/>
            <person name="Busse H.-J."/>
            <person name="Scherer S."/>
        </authorList>
    </citation>
    <scope>NUCLEOTIDE SEQUENCE [LARGE SCALE GENOMIC DNA]</scope>
    <source>
        <strain evidence="6 7">VG341</strain>
    </source>
</reference>
<sequence>MLLPQATSRATALVASLLLALTACAQVQPSSPTAPLTSPSATEPEPSASPDQSPSPEPVPTPSSVPLVTGLPTPWPSDYVTGKPIEQRLPGPEEGRTHSPNTTDRIVLTFDDCPRSLDEFKETVTGVEALGVRVVLFALGNCVQQGKINVDFARQHGMFVYSHSVNHPQFTKISDAAIRKQLSPPSVQGAWVRPPYGATNKHVQQVIELMGMQIWLWDFDTEDWRGKPQDQVVQEVVQYAQAGETVLMHMQWHAFNVQAIAEMKKGLEARGLELCRIDGPATADGPFTC</sequence>
<evidence type="ECO:0000256" key="2">
    <source>
        <dbReference type="ARBA" id="ARBA00022801"/>
    </source>
</evidence>
<gene>
    <name evidence="6" type="ORF">C1706_11340</name>
</gene>
<dbReference type="RefSeq" id="WP_129459353.1">
    <property type="nucleotide sequence ID" value="NZ_PPCV01000008.1"/>
</dbReference>
<dbReference type="InterPro" id="IPR011330">
    <property type="entry name" value="Glyco_hydro/deAcase_b/a-brl"/>
</dbReference>
<evidence type="ECO:0000256" key="4">
    <source>
        <dbReference type="SAM" id="SignalP"/>
    </source>
</evidence>
<feature type="compositionally biased region" description="Pro residues" evidence="3">
    <location>
        <begin position="53"/>
        <end position="63"/>
    </location>
</feature>
<organism evidence="6 7">
    <name type="scientific">Propioniciclava flava</name>
    <dbReference type="NCBI Taxonomy" id="2072026"/>
    <lineage>
        <taxon>Bacteria</taxon>
        <taxon>Bacillati</taxon>
        <taxon>Actinomycetota</taxon>
        <taxon>Actinomycetes</taxon>
        <taxon>Propionibacteriales</taxon>
        <taxon>Propionibacteriaceae</taxon>
        <taxon>Propioniciclava</taxon>
    </lineage>
</organism>
<feature type="signal peptide" evidence="4">
    <location>
        <begin position="1"/>
        <end position="25"/>
    </location>
</feature>
<evidence type="ECO:0000259" key="5">
    <source>
        <dbReference type="Pfam" id="PF01522"/>
    </source>
</evidence>
<dbReference type="PANTHER" id="PTHR10587">
    <property type="entry name" value="GLYCOSYL TRANSFERASE-RELATED"/>
    <property type="match status" value="1"/>
</dbReference>
<dbReference type="InterPro" id="IPR002509">
    <property type="entry name" value="NODB_dom"/>
</dbReference>
<dbReference type="GO" id="GO:0016020">
    <property type="term" value="C:membrane"/>
    <property type="evidence" value="ECO:0007669"/>
    <property type="project" value="TreeGrafter"/>
</dbReference>
<dbReference type="Gene3D" id="3.20.20.370">
    <property type="entry name" value="Glycoside hydrolase/deacetylase"/>
    <property type="match status" value="1"/>
</dbReference>
<name>A0A4V1Q761_9ACTN</name>
<evidence type="ECO:0000313" key="6">
    <source>
        <dbReference type="EMBL" id="RXW31468.1"/>
    </source>
</evidence>
<dbReference type="AlphaFoldDB" id="A0A4V1Q761"/>
<keyword evidence="2" id="KW-0378">Hydrolase</keyword>
<accession>A0A4V1Q761</accession>
<dbReference type="EMBL" id="PPCV01000008">
    <property type="protein sequence ID" value="RXW31468.1"/>
    <property type="molecule type" value="Genomic_DNA"/>
</dbReference>
<dbReference type="Proteomes" id="UP000290624">
    <property type="component" value="Unassembled WGS sequence"/>
</dbReference>